<proteinExistence type="predicted"/>
<evidence type="ECO:0000313" key="2">
    <source>
        <dbReference type="Proteomes" id="UP001056766"/>
    </source>
</evidence>
<comment type="caution">
    <text evidence="1">The sequence shown here is derived from an EMBL/GenBank/DDBJ whole genome shotgun (WGS) entry which is preliminary data.</text>
</comment>
<sequence>MTIEVSGCLPYMSHEDLSNESDVILMGNIKEILPSKWNTPDGKRPTDVIEDLDHNDLIYTDIVVNVDQYLKNPFSEKEVIVRTIGGNDGYICMSVDYEPSFKIDEKVLLYLREDTYAATRDVGFEHFVVTGGMQGKFGLTDDGKAIGWSETVSLEELLETI</sequence>
<evidence type="ECO:0000313" key="1">
    <source>
        <dbReference type="EMBL" id="MCM1987686.1"/>
    </source>
</evidence>
<dbReference type="AlphaFoldDB" id="A0A9E5DC22"/>
<dbReference type="EMBL" id="JAGSOI010000064">
    <property type="protein sequence ID" value="MCM1987686.1"/>
    <property type="molecule type" value="Genomic_DNA"/>
</dbReference>
<protein>
    <submittedName>
        <fullName evidence="1">Uncharacterized protein</fullName>
    </submittedName>
</protein>
<accession>A0A9E5DC22</accession>
<reference evidence="1" key="1">
    <citation type="journal article" date="2021" name="mSystems">
        <title>Bacteria and Archaea Synergistically Convert Glycine Betaine to Biogenic Methane in the Formosa Cold Seep of the South China Sea.</title>
        <authorList>
            <person name="Li L."/>
            <person name="Zhang W."/>
            <person name="Zhang S."/>
            <person name="Song L."/>
            <person name="Sun Q."/>
            <person name="Zhang H."/>
            <person name="Xiang H."/>
            <person name="Dong X."/>
        </authorList>
    </citation>
    <scope>NUCLEOTIDE SEQUENCE</scope>
    <source>
        <strain evidence="1">LLY</strain>
    </source>
</reference>
<reference evidence="1" key="2">
    <citation type="submission" date="2021-04" db="EMBL/GenBank/DDBJ databases">
        <authorList>
            <person name="Dong X."/>
        </authorList>
    </citation>
    <scope>NUCLEOTIDE SEQUENCE</scope>
    <source>
        <strain evidence="1">LLY</strain>
    </source>
</reference>
<name>A0A9E5DC22_9EURY</name>
<keyword evidence="2" id="KW-1185">Reference proteome</keyword>
<gene>
    <name evidence="1" type="ORF">KDK67_11960</name>
</gene>
<organism evidence="1 2">
    <name type="scientific">Methanococcoides seepicolus</name>
    <dbReference type="NCBI Taxonomy" id="2828780"/>
    <lineage>
        <taxon>Archaea</taxon>
        <taxon>Methanobacteriati</taxon>
        <taxon>Methanobacteriota</taxon>
        <taxon>Stenosarchaea group</taxon>
        <taxon>Methanomicrobia</taxon>
        <taxon>Methanosarcinales</taxon>
        <taxon>Methanosarcinaceae</taxon>
        <taxon>Methanococcoides</taxon>
    </lineage>
</organism>
<dbReference type="Proteomes" id="UP001056766">
    <property type="component" value="Unassembled WGS sequence"/>
</dbReference>